<gene>
    <name evidence="9" type="primary">trpA</name>
    <name evidence="11" type="ORF">Ami103574_07350</name>
</gene>
<dbReference type="GO" id="GO:0005829">
    <property type="term" value="C:cytosol"/>
    <property type="evidence" value="ECO:0007669"/>
    <property type="project" value="TreeGrafter"/>
</dbReference>
<dbReference type="InterPro" id="IPR002028">
    <property type="entry name" value="Trp_synthase_suA"/>
</dbReference>
<name>A0A858BU97_9FIRM</name>
<dbReference type="EMBL" id="CP048649">
    <property type="protein sequence ID" value="QIB69147.1"/>
    <property type="molecule type" value="Genomic_DNA"/>
</dbReference>
<evidence type="ECO:0000313" key="12">
    <source>
        <dbReference type="Proteomes" id="UP000466848"/>
    </source>
</evidence>
<dbReference type="GO" id="GO:0004834">
    <property type="term" value="F:tryptophan synthase activity"/>
    <property type="evidence" value="ECO:0007669"/>
    <property type="project" value="UniProtKB-UniRule"/>
</dbReference>
<evidence type="ECO:0000256" key="9">
    <source>
        <dbReference type="HAMAP-Rule" id="MF_00131"/>
    </source>
</evidence>
<evidence type="ECO:0000313" key="11">
    <source>
        <dbReference type="EMBL" id="QIB69147.1"/>
    </source>
</evidence>
<evidence type="ECO:0000256" key="10">
    <source>
        <dbReference type="RuleBase" id="RU003662"/>
    </source>
</evidence>
<dbReference type="FunFam" id="3.20.20.70:FF:000037">
    <property type="entry name" value="Tryptophan synthase alpha chain"/>
    <property type="match status" value="1"/>
</dbReference>
<proteinExistence type="inferred from homology"/>
<dbReference type="PANTHER" id="PTHR43406:SF1">
    <property type="entry name" value="TRYPTOPHAN SYNTHASE ALPHA CHAIN, CHLOROPLASTIC"/>
    <property type="match status" value="1"/>
</dbReference>
<comment type="subunit">
    <text evidence="3 9">Tetramer of two alpha and two beta chains.</text>
</comment>
<dbReference type="InterPro" id="IPR013785">
    <property type="entry name" value="Aldolase_TIM"/>
</dbReference>
<reference evidence="11 12" key="1">
    <citation type="submission" date="2020-02" db="EMBL/GenBank/DDBJ databases">
        <authorList>
            <person name="Kim Y.B."/>
            <person name="Roh S.W."/>
        </authorList>
    </citation>
    <scope>NUCLEOTIDE SEQUENCE [LARGE SCALE GENOMIC DNA]</scope>
    <source>
        <strain evidence="11 12">DSM 103574</strain>
    </source>
</reference>
<evidence type="ECO:0000256" key="1">
    <source>
        <dbReference type="ARBA" id="ARBA00003365"/>
    </source>
</evidence>
<comment type="function">
    <text evidence="1 9">The alpha subunit is responsible for the aldol cleavage of indoleglycerol phosphate to indole and glyceraldehyde 3-phosphate.</text>
</comment>
<comment type="similarity">
    <text evidence="9 10">Belongs to the TrpA family.</text>
</comment>
<keyword evidence="6 9" id="KW-0057">Aromatic amino acid biosynthesis</keyword>
<dbReference type="InterPro" id="IPR018204">
    <property type="entry name" value="Trp_synthase_alpha_AS"/>
</dbReference>
<dbReference type="Proteomes" id="UP000466848">
    <property type="component" value="Chromosome"/>
</dbReference>
<keyword evidence="7 9" id="KW-0456">Lyase</keyword>
<dbReference type="CDD" id="cd04724">
    <property type="entry name" value="Tryptophan_synthase_alpha"/>
    <property type="match status" value="1"/>
</dbReference>
<comment type="catalytic activity">
    <reaction evidence="8 9">
        <text>(1S,2R)-1-C-(indol-3-yl)glycerol 3-phosphate + L-serine = D-glyceraldehyde 3-phosphate + L-tryptophan + H2O</text>
        <dbReference type="Rhea" id="RHEA:10532"/>
        <dbReference type="ChEBI" id="CHEBI:15377"/>
        <dbReference type="ChEBI" id="CHEBI:33384"/>
        <dbReference type="ChEBI" id="CHEBI:57912"/>
        <dbReference type="ChEBI" id="CHEBI:58866"/>
        <dbReference type="ChEBI" id="CHEBI:59776"/>
        <dbReference type="EC" id="4.2.1.20"/>
    </reaction>
</comment>
<keyword evidence="5 9" id="KW-0822">Tryptophan biosynthesis</keyword>
<dbReference type="PANTHER" id="PTHR43406">
    <property type="entry name" value="TRYPTOPHAN SYNTHASE, ALPHA CHAIN"/>
    <property type="match status" value="1"/>
</dbReference>
<evidence type="ECO:0000256" key="3">
    <source>
        <dbReference type="ARBA" id="ARBA00011270"/>
    </source>
</evidence>
<feature type="active site" description="Proton acceptor" evidence="9">
    <location>
        <position position="59"/>
    </location>
</feature>
<evidence type="ECO:0000256" key="4">
    <source>
        <dbReference type="ARBA" id="ARBA00022605"/>
    </source>
</evidence>
<dbReference type="AlphaFoldDB" id="A0A858BU97"/>
<dbReference type="EC" id="4.2.1.20" evidence="9"/>
<comment type="pathway">
    <text evidence="2 9">Amino-acid biosynthesis; L-tryptophan biosynthesis; L-tryptophan from chorismate: step 5/5.</text>
</comment>
<dbReference type="SUPFAM" id="SSF51366">
    <property type="entry name" value="Ribulose-phoshate binding barrel"/>
    <property type="match status" value="1"/>
</dbReference>
<dbReference type="RefSeq" id="WP_163066142.1">
    <property type="nucleotide sequence ID" value="NZ_CP048649.1"/>
</dbReference>
<feature type="active site" description="Proton acceptor" evidence="9">
    <location>
        <position position="48"/>
    </location>
</feature>
<dbReference type="InterPro" id="IPR011060">
    <property type="entry name" value="RibuloseP-bd_barrel"/>
</dbReference>
<evidence type="ECO:0000256" key="2">
    <source>
        <dbReference type="ARBA" id="ARBA00004733"/>
    </source>
</evidence>
<dbReference type="NCBIfam" id="TIGR00262">
    <property type="entry name" value="trpA"/>
    <property type="match status" value="1"/>
</dbReference>
<keyword evidence="12" id="KW-1185">Reference proteome</keyword>
<sequence>MSRIKDVLIRNGKEQKALVAFLTAGDPGIEQTKDFIRELIRAGADLIEIGIPFSDPIAEGPVIQNANLRALAGGVDTNQIFQLAAEIRQESSVPLVFMTYLNLVFHYGYEGFFSRCQQAGVDGIILPDLPFEEKREVADIADKYGVDVISLLAPTSENRIRVIAEEAQGFIYLVSSMGVTGVRETIDTDLESLSTLIRKHTAIPCFIGFGISRPEQAVEMAAISDGVIVGSAIVKLIETHGNEAGRYIYEYVRSMKEAVMSARP</sequence>
<protein>
    <recommendedName>
        <fullName evidence="9">Tryptophan synthase alpha chain</fullName>
        <ecNumber evidence="9">4.2.1.20</ecNumber>
    </recommendedName>
</protein>
<dbReference type="HAMAP" id="MF_00131">
    <property type="entry name" value="Trp_synth_alpha"/>
    <property type="match status" value="1"/>
</dbReference>
<keyword evidence="4 9" id="KW-0028">Amino-acid biosynthesis</keyword>
<dbReference type="UniPathway" id="UPA00035">
    <property type="reaction ID" value="UER00044"/>
</dbReference>
<evidence type="ECO:0000256" key="8">
    <source>
        <dbReference type="ARBA" id="ARBA00049047"/>
    </source>
</evidence>
<dbReference type="KEGG" id="abut:Ami103574_07350"/>
<evidence type="ECO:0000256" key="6">
    <source>
        <dbReference type="ARBA" id="ARBA00023141"/>
    </source>
</evidence>
<organism evidence="11 12">
    <name type="scientific">Aminipila butyrica</name>
    <dbReference type="NCBI Taxonomy" id="433296"/>
    <lineage>
        <taxon>Bacteria</taxon>
        <taxon>Bacillati</taxon>
        <taxon>Bacillota</taxon>
        <taxon>Clostridia</taxon>
        <taxon>Peptostreptococcales</taxon>
        <taxon>Anaerovoracaceae</taxon>
        <taxon>Aminipila</taxon>
    </lineage>
</organism>
<evidence type="ECO:0000256" key="5">
    <source>
        <dbReference type="ARBA" id="ARBA00022822"/>
    </source>
</evidence>
<dbReference type="PROSITE" id="PS00167">
    <property type="entry name" value="TRP_SYNTHASE_ALPHA"/>
    <property type="match status" value="1"/>
</dbReference>
<evidence type="ECO:0000256" key="7">
    <source>
        <dbReference type="ARBA" id="ARBA00023239"/>
    </source>
</evidence>
<dbReference type="Gene3D" id="3.20.20.70">
    <property type="entry name" value="Aldolase class I"/>
    <property type="match status" value="1"/>
</dbReference>
<accession>A0A858BU97</accession>
<dbReference type="Pfam" id="PF00290">
    <property type="entry name" value="Trp_syntA"/>
    <property type="match status" value="1"/>
</dbReference>